<reference evidence="1" key="1">
    <citation type="submission" date="2020-11" db="EMBL/GenBank/DDBJ databases">
        <authorList>
            <person name="Davenport K.M."/>
            <person name="Bickhart D.M."/>
            <person name="Smith T.P.L."/>
            <person name="Murdoch B.M."/>
            <person name="Rosen B.D."/>
        </authorList>
    </citation>
    <scope>NUCLEOTIDE SEQUENCE [LARGE SCALE GENOMIC DNA]</scope>
    <source>
        <strain evidence="1">OAR_USU_Benz2616</strain>
    </source>
</reference>
<protein>
    <submittedName>
        <fullName evidence="1">Uncharacterized protein</fullName>
    </submittedName>
</protein>
<evidence type="ECO:0000313" key="1">
    <source>
        <dbReference type="Ensembl" id="ENSOARP00020043616.1"/>
    </source>
</evidence>
<proteinExistence type="predicted"/>
<sequence>MRNAGMEEAQTGIKIAGRNMNNLRYSDDTTLMAESEEELKSLLMKVEDKSEKVGLKLNIQKTKIMASGPITSWEIDGETVETVSDFILGGSKITADGDCSHEIKRRLLLGRKVRTNLDSIFKSRDITLPTKVHLVKAMVFPTVMYGCES</sequence>
<dbReference type="Ensembl" id="ENSOART00020042504.1">
    <property type="protein sequence ID" value="ENSOARP00020043616.1"/>
    <property type="gene ID" value="ENSOARG00020030965.1"/>
</dbReference>
<reference evidence="1" key="3">
    <citation type="submission" date="2025-09" db="UniProtKB">
        <authorList>
            <consortium name="Ensembl"/>
        </authorList>
    </citation>
    <scope>IDENTIFICATION</scope>
</reference>
<name>A0AC11DG79_SHEEP</name>
<reference evidence="1" key="2">
    <citation type="submission" date="2025-08" db="UniProtKB">
        <authorList>
            <consortium name="Ensembl"/>
        </authorList>
    </citation>
    <scope>IDENTIFICATION</scope>
</reference>
<accession>A0AC11DG79</accession>
<organism evidence="1">
    <name type="scientific">Ovis aries</name>
    <name type="common">Sheep</name>
    <dbReference type="NCBI Taxonomy" id="9940"/>
    <lineage>
        <taxon>Eukaryota</taxon>
        <taxon>Metazoa</taxon>
        <taxon>Chordata</taxon>
        <taxon>Craniata</taxon>
        <taxon>Vertebrata</taxon>
        <taxon>Euteleostomi</taxon>
        <taxon>Mammalia</taxon>
        <taxon>Eutheria</taxon>
        <taxon>Laurasiatheria</taxon>
        <taxon>Artiodactyla</taxon>
        <taxon>Ruminantia</taxon>
        <taxon>Pecora</taxon>
        <taxon>Bovidae</taxon>
        <taxon>Caprinae</taxon>
        <taxon>Ovis</taxon>
    </lineage>
</organism>